<evidence type="ECO:0000313" key="1">
    <source>
        <dbReference type="EMBL" id="SMD13561.1"/>
    </source>
</evidence>
<evidence type="ECO:0000313" key="2">
    <source>
        <dbReference type="Proteomes" id="UP000192738"/>
    </source>
</evidence>
<keyword evidence="2" id="KW-1185">Reference proteome</keyword>
<reference evidence="1 2" key="1">
    <citation type="submission" date="2017-04" db="EMBL/GenBank/DDBJ databases">
        <authorList>
            <person name="Afonso C.L."/>
            <person name="Miller P.J."/>
            <person name="Scott M.A."/>
            <person name="Spackman E."/>
            <person name="Goraichik I."/>
            <person name="Dimitrov K.M."/>
            <person name="Suarez D.L."/>
            <person name="Swayne D.E."/>
        </authorList>
    </citation>
    <scope>NUCLEOTIDE SEQUENCE [LARGE SCALE GENOMIC DNA]</scope>
    <source>
        <strain evidence="1 2">DSM 5090</strain>
    </source>
</reference>
<proteinExistence type="predicted"/>
<sequence length="178" mass="19058">MAFGMKKGKGKGFNLDCVLGNASITVVTCCGFIFQGVVVEEDDDKTRAQYGCPVVFPTMTMGYDHDKDDNKKDCKDDDDKDDKKHHCPKPIEVDVDVKCNNDPKFICLRLDCPPTFVCCDPTGALFAGIVPVIVTAGGASGLNLFAEDDTILIGLDEIAAIGPFSTCFASARPGVVPL</sequence>
<organism evidence="1 2">
    <name type="scientific">Sporomusa malonica</name>
    <dbReference type="NCBI Taxonomy" id="112901"/>
    <lineage>
        <taxon>Bacteria</taxon>
        <taxon>Bacillati</taxon>
        <taxon>Bacillota</taxon>
        <taxon>Negativicutes</taxon>
        <taxon>Selenomonadales</taxon>
        <taxon>Sporomusaceae</taxon>
        <taxon>Sporomusa</taxon>
    </lineage>
</organism>
<accession>A0A1W2EV57</accession>
<dbReference type="OrthoDB" id="1682397at2"/>
<dbReference type="Proteomes" id="UP000192738">
    <property type="component" value="Unassembled WGS sequence"/>
</dbReference>
<gene>
    <name evidence="1" type="ORF">SAMN04488500_13133</name>
</gene>
<dbReference type="AlphaFoldDB" id="A0A1W2EV57"/>
<dbReference type="EMBL" id="FWXI01000031">
    <property type="protein sequence ID" value="SMD13561.1"/>
    <property type="molecule type" value="Genomic_DNA"/>
</dbReference>
<protein>
    <submittedName>
        <fullName evidence="1">Uncharacterized protein</fullName>
    </submittedName>
</protein>
<name>A0A1W2EV57_9FIRM</name>
<dbReference type="RefSeq" id="WP_084578269.1">
    <property type="nucleotide sequence ID" value="NZ_CP155572.1"/>
</dbReference>